<gene>
    <name evidence="1" type="ORF">CDAR_371791</name>
</gene>
<name>A0AAV4U0W5_9ARAC</name>
<comment type="caution">
    <text evidence="1">The sequence shown here is derived from an EMBL/GenBank/DDBJ whole genome shotgun (WGS) entry which is preliminary data.</text>
</comment>
<sequence length="95" mass="10731">MMMLPQHIDKHLFKDQEVPTPKGTAICSVPINRRCPRLLSALPALPLPHISLTLPYPFLKYYFFGFFEMSPEEGVGVGFEHLKFHLTGSPVCGVF</sequence>
<dbReference type="EMBL" id="BPLQ01010527">
    <property type="protein sequence ID" value="GIY51423.1"/>
    <property type="molecule type" value="Genomic_DNA"/>
</dbReference>
<evidence type="ECO:0000313" key="2">
    <source>
        <dbReference type="Proteomes" id="UP001054837"/>
    </source>
</evidence>
<proteinExistence type="predicted"/>
<evidence type="ECO:0000313" key="1">
    <source>
        <dbReference type="EMBL" id="GIY51423.1"/>
    </source>
</evidence>
<protein>
    <submittedName>
        <fullName evidence="1">Uncharacterized protein</fullName>
    </submittedName>
</protein>
<organism evidence="1 2">
    <name type="scientific">Caerostris darwini</name>
    <dbReference type="NCBI Taxonomy" id="1538125"/>
    <lineage>
        <taxon>Eukaryota</taxon>
        <taxon>Metazoa</taxon>
        <taxon>Ecdysozoa</taxon>
        <taxon>Arthropoda</taxon>
        <taxon>Chelicerata</taxon>
        <taxon>Arachnida</taxon>
        <taxon>Araneae</taxon>
        <taxon>Araneomorphae</taxon>
        <taxon>Entelegynae</taxon>
        <taxon>Araneoidea</taxon>
        <taxon>Araneidae</taxon>
        <taxon>Caerostris</taxon>
    </lineage>
</organism>
<dbReference type="AlphaFoldDB" id="A0AAV4U0W5"/>
<reference evidence="1 2" key="1">
    <citation type="submission" date="2021-06" db="EMBL/GenBank/DDBJ databases">
        <title>Caerostris darwini draft genome.</title>
        <authorList>
            <person name="Kono N."/>
            <person name="Arakawa K."/>
        </authorList>
    </citation>
    <scope>NUCLEOTIDE SEQUENCE [LARGE SCALE GENOMIC DNA]</scope>
</reference>
<accession>A0AAV4U0W5</accession>
<keyword evidence="2" id="KW-1185">Reference proteome</keyword>
<dbReference type="Proteomes" id="UP001054837">
    <property type="component" value="Unassembled WGS sequence"/>
</dbReference>